<evidence type="ECO:0000313" key="1">
    <source>
        <dbReference type="EMBL" id="KKN45067.1"/>
    </source>
</evidence>
<organism evidence="1">
    <name type="scientific">marine sediment metagenome</name>
    <dbReference type="NCBI Taxonomy" id="412755"/>
    <lineage>
        <taxon>unclassified sequences</taxon>
        <taxon>metagenomes</taxon>
        <taxon>ecological metagenomes</taxon>
    </lineage>
</organism>
<comment type="caution">
    <text evidence="1">The sequence shown here is derived from an EMBL/GenBank/DDBJ whole genome shotgun (WGS) entry which is preliminary data.</text>
</comment>
<gene>
    <name evidence="1" type="ORF">LCGC14_0686920</name>
</gene>
<accession>A0A0F9R6X8</accession>
<sequence>MNKCCEKWLDQIEFITEEFKNYTNRTIRQELIHSMRWCGHCGKGFSKETKAENWDRALGEVASIRAKKINRLCGSDGLREIGKKVDELIDAVNELNEKRCV</sequence>
<protein>
    <submittedName>
        <fullName evidence="1">Uncharacterized protein</fullName>
    </submittedName>
</protein>
<proteinExistence type="predicted"/>
<dbReference type="EMBL" id="LAZR01001413">
    <property type="protein sequence ID" value="KKN45067.1"/>
    <property type="molecule type" value="Genomic_DNA"/>
</dbReference>
<reference evidence="1" key="1">
    <citation type="journal article" date="2015" name="Nature">
        <title>Complex archaea that bridge the gap between prokaryotes and eukaryotes.</title>
        <authorList>
            <person name="Spang A."/>
            <person name="Saw J.H."/>
            <person name="Jorgensen S.L."/>
            <person name="Zaremba-Niedzwiedzka K."/>
            <person name="Martijn J."/>
            <person name="Lind A.E."/>
            <person name="van Eijk R."/>
            <person name="Schleper C."/>
            <person name="Guy L."/>
            <person name="Ettema T.J."/>
        </authorList>
    </citation>
    <scope>NUCLEOTIDE SEQUENCE</scope>
</reference>
<name>A0A0F9R6X8_9ZZZZ</name>
<dbReference type="AlphaFoldDB" id="A0A0F9R6X8"/>